<evidence type="ECO:0000313" key="1">
    <source>
        <dbReference type="EMBL" id="QNN61460.1"/>
    </source>
</evidence>
<keyword evidence="2" id="KW-1185">Reference proteome</keyword>
<dbReference type="KEGG" id="eio:H9L01_03605"/>
<dbReference type="Proteomes" id="UP000515928">
    <property type="component" value="Chromosome"/>
</dbReference>
<reference evidence="1 2" key="1">
    <citation type="submission" date="2020-08" db="EMBL/GenBank/DDBJ databases">
        <title>Genome sequence of Erysipelothrix inopinata DSM 15511T.</title>
        <authorList>
            <person name="Hyun D.-W."/>
            <person name="Bae J.-W."/>
        </authorList>
    </citation>
    <scope>NUCLEOTIDE SEQUENCE [LARGE SCALE GENOMIC DNA]</scope>
    <source>
        <strain evidence="1 2">DSM 15511</strain>
    </source>
</reference>
<dbReference type="RefSeq" id="WP_187534661.1">
    <property type="nucleotide sequence ID" value="NZ_CP060715.1"/>
</dbReference>
<proteinExistence type="predicted"/>
<accession>A0A7G9S0T5</accession>
<dbReference type="EMBL" id="CP060715">
    <property type="protein sequence ID" value="QNN61460.1"/>
    <property type="molecule type" value="Genomic_DNA"/>
</dbReference>
<protein>
    <submittedName>
        <fullName evidence="1">Uncharacterized protein</fullName>
    </submittedName>
</protein>
<name>A0A7G9S0T5_9FIRM</name>
<sequence length="46" mass="5551">MDEYTDLNIDKKPKETLLSEINSYKKEIENNKILLEKPNKYSEDEF</sequence>
<gene>
    <name evidence="1" type="ORF">H9L01_03605</name>
</gene>
<organism evidence="1 2">
    <name type="scientific">Erysipelothrix inopinata</name>
    <dbReference type="NCBI Taxonomy" id="225084"/>
    <lineage>
        <taxon>Bacteria</taxon>
        <taxon>Bacillati</taxon>
        <taxon>Bacillota</taxon>
        <taxon>Erysipelotrichia</taxon>
        <taxon>Erysipelotrichales</taxon>
        <taxon>Erysipelotrichaceae</taxon>
        <taxon>Erysipelothrix</taxon>
    </lineage>
</organism>
<evidence type="ECO:0000313" key="2">
    <source>
        <dbReference type="Proteomes" id="UP000515928"/>
    </source>
</evidence>
<dbReference type="AlphaFoldDB" id="A0A7G9S0T5"/>